<gene>
    <name evidence="3" type="ORF">SYNPS1DRAFT_3498</name>
</gene>
<keyword evidence="4" id="KW-1185">Reference proteome</keyword>
<evidence type="ECO:0000256" key="1">
    <source>
        <dbReference type="ARBA" id="ARBA00022729"/>
    </source>
</evidence>
<feature type="non-terminal residue" evidence="3">
    <location>
        <position position="1"/>
    </location>
</feature>
<organism evidence="3 4">
    <name type="scientific">Syncephalis pseudoplumigaleata</name>
    <dbReference type="NCBI Taxonomy" id="1712513"/>
    <lineage>
        <taxon>Eukaryota</taxon>
        <taxon>Fungi</taxon>
        <taxon>Fungi incertae sedis</taxon>
        <taxon>Zoopagomycota</taxon>
        <taxon>Zoopagomycotina</taxon>
        <taxon>Zoopagomycetes</taxon>
        <taxon>Zoopagales</taxon>
        <taxon>Piptocephalidaceae</taxon>
        <taxon>Syncephalis</taxon>
    </lineage>
</organism>
<feature type="domain" description="RlpA-like protein double-psi beta-barrel" evidence="2">
    <location>
        <begin position="7"/>
        <end position="89"/>
    </location>
</feature>
<dbReference type="PANTHER" id="PTHR31836">
    <property type="match status" value="1"/>
</dbReference>
<dbReference type="EMBL" id="KZ990120">
    <property type="protein sequence ID" value="RKP24619.1"/>
    <property type="molecule type" value="Genomic_DNA"/>
</dbReference>
<dbReference type="PANTHER" id="PTHR31836:SF21">
    <property type="entry name" value="EXPANSIN-LIKE PROTEIN 7"/>
    <property type="match status" value="1"/>
</dbReference>
<dbReference type="CDD" id="cd22272">
    <property type="entry name" value="DPBB_EXLX1-like"/>
    <property type="match status" value="1"/>
</dbReference>
<proteinExistence type="predicted"/>
<name>A0A4V1J1C9_9FUNG</name>
<dbReference type="Gene3D" id="2.40.40.10">
    <property type="entry name" value="RlpA-like domain"/>
    <property type="match status" value="1"/>
</dbReference>
<reference evidence="4" key="1">
    <citation type="journal article" date="2018" name="Nat. Microbiol.">
        <title>Leveraging single-cell genomics to expand the fungal tree of life.</title>
        <authorList>
            <person name="Ahrendt S.R."/>
            <person name="Quandt C.A."/>
            <person name="Ciobanu D."/>
            <person name="Clum A."/>
            <person name="Salamov A."/>
            <person name="Andreopoulos B."/>
            <person name="Cheng J.F."/>
            <person name="Woyke T."/>
            <person name="Pelin A."/>
            <person name="Henrissat B."/>
            <person name="Reynolds N.K."/>
            <person name="Benny G.L."/>
            <person name="Smith M.E."/>
            <person name="James T.Y."/>
            <person name="Grigoriev I.V."/>
        </authorList>
    </citation>
    <scope>NUCLEOTIDE SEQUENCE [LARGE SCALE GENOMIC DNA]</scope>
    <source>
        <strain evidence="4">Benny S71-1</strain>
    </source>
</reference>
<evidence type="ECO:0000313" key="3">
    <source>
        <dbReference type="EMBL" id="RKP24619.1"/>
    </source>
</evidence>
<dbReference type="AlphaFoldDB" id="A0A4V1J1C9"/>
<dbReference type="SUPFAM" id="SSF50685">
    <property type="entry name" value="Barwin-like endoglucanases"/>
    <property type="match status" value="1"/>
</dbReference>
<dbReference type="OrthoDB" id="406505at2759"/>
<evidence type="ECO:0000259" key="2">
    <source>
        <dbReference type="Pfam" id="PF03330"/>
    </source>
</evidence>
<keyword evidence="1" id="KW-0732">Signal</keyword>
<sequence length="95" mass="9822">TYYTPSNDACGGNSSPSAMVAALAKSDFGGDYGGNTEKSPQCGRCVEVQGPLGSVVVKIVDMCENCPSGHVDLGKSAFLKVAKEEAGKLTASWKF</sequence>
<feature type="non-terminal residue" evidence="3">
    <location>
        <position position="95"/>
    </location>
</feature>
<dbReference type="Pfam" id="PF03330">
    <property type="entry name" value="DPBB_1"/>
    <property type="match status" value="1"/>
</dbReference>
<evidence type="ECO:0000313" key="4">
    <source>
        <dbReference type="Proteomes" id="UP000278143"/>
    </source>
</evidence>
<accession>A0A4V1J1C9</accession>
<dbReference type="InterPro" id="IPR009009">
    <property type="entry name" value="RlpA-like_DPBB"/>
</dbReference>
<protein>
    <submittedName>
        <fullName evidence="3">RlpA-like double-psi beta-barrel-protein domain-containing protein-containing protein</fullName>
    </submittedName>
</protein>
<dbReference type="InterPro" id="IPR051477">
    <property type="entry name" value="Expansin_CellWall"/>
</dbReference>
<dbReference type="InterPro" id="IPR036908">
    <property type="entry name" value="RlpA-like_sf"/>
</dbReference>
<dbReference type="Proteomes" id="UP000278143">
    <property type="component" value="Unassembled WGS sequence"/>
</dbReference>